<dbReference type="EMBL" id="JBHUHD010000001">
    <property type="protein sequence ID" value="MFD2143094.1"/>
    <property type="molecule type" value="Genomic_DNA"/>
</dbReference>
<gene>
    <name evidence="4" type="ORF">ACFSNC_22025</name>
</gene>
<feature type="transmembrane region" description="Helical" evidence="2">
    <location>
        <begin position="162"/>
        <end position="184"/>
    </location>
</feature>
<keyword evidence="5" id="KW-1185">Reference proteome</keyword>
<dbReference type="Pfam" id="PF08239">
    <property type="entry name" value="SH3_3"/>
    <property type="match status" value="1"/>
</dbReference>
<protein>
    <submittedName>
        <fullName evidence="4">SH3 domain-containing protein</fullName>
    </submittedName>
</protein>
<feature type="compositionally biased region" description="Low complexity" evidence="1">
    <location>
        <begin position="116"/>
        <end position="131"/>
    </location>
</feature>
<organism evidence="4 5">
    <name type="scientific">Ancylobacter oerskovii</name>
    <dbReference type="NCBI Taxonomy" id="459519"/>
    <lineage>
        <taxon>Bacteria</taxon>
        <taxon>Pseudomonadati</taxon>
        <taxon>Pseudomonadota</taxon>
        <taxon>Alphaproteobacteria</taxon>
        <taxon>Hyphomicrobiales</taxon>
        <taxon>Xanthobacteraceae</taxon>
        <taxon>Ancylobacter</taxon>
    </lineage>
</organism>
<comment type="caution">
    <text evidence="4">The sequence shown here is derived from an EMBL/GenBank/DDBJ whole genome shotgun (WGS) entry which is preliminary data.</text>
</comment>
<feature type="region of interest" description="Disordered" evidence="1">
    <location>
        <begin position="286"/>
        <end position="373"/>
    </location>
</feature>
<evidence type="ECO:0000313" key="5">
    <source>
        <dbReference type="Proteomes" id="UP001597299"/>
    </source>
</evidence>
<feature type="compositionally biased region" description="Low complexity" evidence="1">
    <location>
        <begin position="329"/>
        <end position="342"/>
    </location>
</feature>
<feature type="compositionally biased region" description="Low complexity" evidence="1">
    <location>
        <begin position="34"/>
        <end position="82"/>
    </location>
</feature>
<feature type="compositionally biased region" description="Low complexity" evidence="1">
    <location>
        <begin position="140"/>
        <end position="150"/>
    </location>
</feature>
<sequence length="430" mass="42587">MTTNPQGRSASELSASLVRDYRAMISSLEDTRGEGPQQPAAERAPAAGAAPAQGRTPGQPLIRPLRSAAASPAASAPAAAARPAPLGFAELRSKLSALSDARNILPSRRGAEDSEAGAGASAGASETTADSQAARRRMFGASSRAESAPAPRRRRAASGEAFTWRRLGVLAVCIAALGGAAIALQSVVGREEAHVAPEVIGNAAIAAVAPTAPAPALATPAAEPARVAVVEPAAAAAARLAAPEPISSPPPVLPTISARTLLAPETAEPGPAVPGLTAFAATDPSPLAAAPETHMPRQAPLPPPAPRYAAAATLSAAPSPAAPKPAPAAKPAAVQTAAAPAAQVEADGETADATTGADPTGAATIRSPVTMRTGPNKGAAAMQTLKSGQQVELVSCSSWCEVVADGKRGFVYKSFVSAGAPKEADASTTE</sequence>
<feature type="region of interest" description="Disordered" evidence="1">
    <location>
        <begin position="24"/>
        <end position="82"/>
    </location>
</feature>
<feature type="compositionally biased region" description="Low complexity" evidence="1">
    <location>
        <begin position="351"/>
        <end position="364"/>
    </location>
</feature>
<dbReference type="InterPro" id="IPR003646">
    <property type="entry name" value="SH3-like_bac-type"/>
</dbReference>
<name>A0ABW4Z3B8_9HYPH</name>
<keyword evidence="2" id="KW-0812">Transmembrane</keyword>
<feature type="compositionally biased region" description="Low complexity" evidence="1">
    <location>
        <begin position="307"/>
        <end position="319"/>
    </location>
</feature>
<keyword evidence="2" id="KW-1133">Transmembrane helix</keyword>
<proteinExistence type="predicted"/>
<dbReference type="Gene3D" id="2.30.30.40">
    <property type="entry name" value="SH3 Domains"/>
    <property type="match status" value="1"/>
</dbReference>
<reference evidence="5" key="1">
    <citation type="journal article" date="2019" name="Int. J. Syst. Evol. Microbiol.">
        <title>The Global Catalogue of Microorganisms (GCM) 10K type strain sequencing project: providing services to taxonomists for standard genome sequencing and annotation.</title>
        <authorList>
            <consortium name="The Broad Institute Genomics Platform"/>
            <consortium name="The Broad Institute Genome Sequencing Center for Infectious Disease"/>
            <person name="Wu L."/>
            <person name="Ma J."/>
        </authorList>
    </citation>
    <scope>NUCLEOTIDE SEQUENCE [LARGE SCALE GENOMIC DNA]</scope>
    <source>
        <strain evidence="5">CCM 7435</strain>
    </source>
</reference>
<feature type="domain" description="SH3b" evidence="3">
    <location>
        <begin position="369"/>
        <end position="417"/>
    </location>
</feature>
<feature type="region of interest" description="Disordered" evidence="1">
    <location>
        <begin position="107"/>
        <end position="157"/>
    </location>
</feature>
<evidence type="ECO:0000259" key="3">
    <source>
        <dbReference type="Pfam" id="PF08239"/>
    </source>
</evidence>
<evidence type="ECO:0000313" key="4">
    <source>
        <dbReference type="EMBL" id="MFD2143094.1"/>
    </source>
</evidence>
<keyword evidence="2" id="KW-0472">Membrane</keyword>
<dbReference type="RefSeq" id="WP_213355897.1">
    <property type="nucleotide sequence ID" value="NZ_JAHBGB010000044.1"/>
</dbReference>
<evidence type="ECO:0000256" key="1">
    <source>
        <dbReference type="SAM" id="MobiDB-lite"/>
    </source>
</evidence>
<accession>A0ABW4Z3B8</accession>
<evidence type="ECO:0000256" key="2">
    <source>
        <dbReference type="SAM" id="Phobius"/>
    </source>
</evidence>
<dbReference type="Proteomes" id="UP001597299">
    <property type="component" value="Unassembled WGS sequence"/>
</dbReference>